<evidence type="ECO:0000313" key="3">
    <source>
        <dbReference type="Proteomes" id="UP001154114"/>
    </source>
</evidence>
<dbReference type="OrthoDB" id="8187791at2759"/>
<dbReference type="Proteomes" id="UP001154114">
    <property type="component" value="Chromosome 9"/>
</dbReference>
<dbReference type="AlphaFoldDB" id="A0A9P0C5J0"/>
<evidence type="ECO:0000313" key="2">
    <source>
        <dbReference type="EMBL" id="CAH0628702.1"/>
    </source>
</evidence>
<protein>
    <submittedName>
        <fullName evidence="2">Uncharacterized protein</fullName>
    </submittedName>
</protein>
<proteinExistence type="predicted"/>
<gene>
    <name evidence="2" type="ORF">CINC_LOCUS12961</name>
</gene>
<reference evidence="2" key="1">
    <citation type="submission" date="2021-12" db="EMBL/GenBank/DDBJ databases">
        <authorList>
            <person name="King R."/>
        </authorList>
    </citation>
    <scope>NUCLEOTIDE SEQUENCE</scope>
</reference>
<dbReference type="EMBL" id="LR824012">
    <property type="protein sequence ID" value="CAH0628702.1"/>
    <property type="molecule type" value="Genomic_DNA"/>
</dbReference>
<feature type="signal peptide" evidence="1">
    <location>
        <begin position="1"/>
        <end position="21"/>
    </location>
</feature>
<evidence type="ECO:0000256" key="1">
    <source>
        <dbReference type="SAM" id="SignalP"/>
    </source>
</evidence>
<name>A0A9P0C5J0_CHRIL</name>
<keyword evidence="1" id="KW-0732">Signal</keyword>
<keyword evidence="3" id="KW-1185">Reference proteome</keyword>
<organism evidence="2 3">
    <name type="scientific">Chrysodeixis includens</name>
    <name type="common">Soybean looper</name>
    <name type="synonym">Pseudoplusia includens</name>
    <dbReference type="NCBI Taxonomy" id="689277"/>
    <lineage>
        <taxon>Eukaryota</taxon>
        <taxon>Metazoa</taxon>
        <taxon>Ecdysozoa</taxon>
        <taxon>Arthropoda</taxon>
        <taxon>Hexapoda</taxon>
        <taxon>Insecta</taxon>
        <taxon>Pterygota</taxon>
        <taxon>Neoptera</taxon>
        <taxon>Endopterygota</taxon>
        <taxon>Lepidoptera</taxon>
        <taxon>Glossata</taxon>
        <taxon>Ditrysia</taxon>
        <taxon>Noctuoidea</taxon>
        <taxon>Noctuidae</taxon>
        <taxon>Plusiinae</taxon>
        <taxon>Chrysodeixis</taxon>
    </lineage>
</organism>
<accession>A0A9P0C5J0</accession>
<sequence length="192" mass="21495">MFRNNCFIVVSFTLSFAVLLGAQSTAPVARCFQFTWLGPRWNNESTFLNATCQDATNLNKEVPCFEPLVVSLDGSWPDVEYIWRNHAENASCILAANDVCAQHTYYFDGKVDNSSYLCTRAVNEHGDAITSGCYEDRQGSFVTRTCFCRSRPGAVPCNNAVVTNLNLFLLIVTALIWPMNSELRKHNAISIF</sequence>
<feature type="chain" id="PRO_5040246965" evidence="1">
    <location>
        <begin position="22"/>
        <end position="192"/>
    </location>
</feature>